<dbReference type="SUPFAM" id="SSF48403">
    <property type="entry name" value="Ankyrin repeat"/>
    <property type="match status" value="1"/>
</dbReference>
<keyword evidence="2" id="KW-0040">ANK repeat</keyword>
<dbReference type="InterPro" id="IPR007111">
    <property type="entry name" value="NACHT_NTPase"/>
</dbReference>
<feature type="compositionally biased region" description="Low complexity" evidence="3">
    <location>
        <begin position="9"/>
        <end position="26"/>
    </location>
</feature>
<dbReference type="PROSITE" id="PS50837">
    <property type="entry name" value="NACHT"/>
    <property type="match status" value="1"/>
</dbReference>
<dbReference type="InterPro" id="IPR027417">
    <property type="entry name" value="P-loop_NTPase"/>
</dbReference>
<feature type="region of interest" description="Disordered" evidence="3">
    <location>
        <begin position="1"/>
        <end position="51"/>
    </location>
</feature>
<organism evidence="5 6">
    <name type="scientific">Coleophoma crateriformis</name>
    <dbReference type="NCBI Taxonomy" id="565419"/>
    <lineage>
        <taxon>Eukaryota</taxon>
        <taxon>Fungi</taxon>
        <taxon>Dikarya</taxon>
        <taxon>Ascomycota</taxon>
        <taxon>Pezizomycotina</taxon>
        <taxon>Leotiomycetes</taxon>
        <taxon>Helotiales</taxon>
        <taxon>Dermateaceae</taxon>
        <taxon>Coleophoma</taxon>
    </lineage>
</organism>
<protein>
    <recommendedName>
        <fullName evidence="4">NACHT domain-containing protein</fullName>
    </recommendedName>
</protein>
<dbReference type="InterPro" id="IPR002110">
    <property type="entry name" value="Ankyrin_rpt"/>
</dbReference>
<dbReference type="PANTHER" id="PTHR10039">
    <property type="entry name" value="AMELOGENIN"/>
    <property type="match status" value="1"/>
</dbReference>
<sequence>MGSKGDPASSSSQPTQKSQTQSSPVSELSDPGQRANRKEPEEEDGKEHAENVFDEALRTLRIVLELESTRMFLVYAHENRDSQKKASQETAKQFIRWFNYVGTNLQSDQLPKGSDKGAYFCQPVDDEAESDIFKNQMCLLPPHIYSLSAKKVILCGSELLAEYLNSEFYVSYREDIKSVFDNTEASTEDLKAKLHELVEANCRKPGFHHVWTEVALLEAQKLLHQRAQKPCAEIIPLILNGNLREVLPPELLQSTTVVIKLEEDTQADHHKHFFKLLSRTFSGKSGVIDKVQKAYQECIKDPAQESDLGIKRTFYDAVSHHWDENLRSFNFGEFTSKIESLQDQTARGLQDRARSKLQQGLDEKMRKCHQALVPSGMPYDDQKNQNPLHIPGTCLWALEHPNYLRWRKNTDQRLLWISADAGCGKSVLCRTIVDDDLPEHAVNASVLYFFFKDTSDDQRSGHKAIRSLLHQFISRRFSLVKNVMPLYDELGDKKMDQASFFQLWSVFLAMMRDPDAGEVICLFDALDECREHDQEELIRSINNFCSTQQHSPSPKVRFLITSRPYLDIQAAFENVVQTSIGIRLNGALESDSIKKEIDLFIRHHVTDIGKQIKLPPKVQEYLHETLLSMENRTYLWLHLIIKSLPKEWPRKISEMKEIIRTLPREINATYESLLSKSPNMKYARKVLDFVLAAYEPLTLDELDVALSVSEEAKSYKSLELEGPESLRERLPGLCGLMINIIGSKVYFIHQTVKEFLLHRKEASQEWNFTVEKSHHHMALVCIQILSFPETTAATVNIHQSLLEVKYRPRIFSTHPLLSYSAFYWADHYRDGIAVAYIVEGLIKANIMVKDISSELADTIQLAAAGRHEQIFDLLLKKHSDVNQTTEGKFGTVLAAAAYGGCFTIFQSLLTKEADVNTRGGRFDLTALQAACEEGHKEIAEWLVAKGADGGKYGNALQSASASLKWHKDIVGIVEWLVAQGADVNARGGKYGNALQAASRKGYKKIAEFLVAKGADVNVQGGKYGNALQAASVRGHKSIVDFLVTKGVVMNIERKENASGEVEETREEEDDQ</sequence>
<feature type="repeat" description="ANK" evidence="2">
    <location>
        <begin position="989"/>
        <end position="1021"/>
    </location>
</feature>
<reference evidence="5 6" key="1">
    <citation type="journal article" date="2018" name="IMA Fungus">
        <title>IMA Genome-F 9: Draft genome sequence of Annulohypoxylon stygium, Aspergillus mulundensis, Berkeleyomyces basicola (syn. Thielaviopsis basicola), Ceratocystis smalleyi, two Cercospora beticola strains, Coleophoma cylindrospora, Fusarium fracticaudum, Phialophora cf. hyalina, and Morchella septimelata.</title>
        <authorList>
            <person name="Wingfield B.D."/>
            <person name="Bills G.F."/>
            <person name="Dong Y."/>
            <person name="Huang W."/>
            <person name="Nel W.J."/>
            <person name="Swalarsk-Parry B.S."/>
            <person name="Vaghefi N."/>
            <person name="Wilken P.M."/>
            <person name="An Z."/>
            <person name="de Beer Z.W."/>
            <person name="De Vos L."/>
            <person name="Chen L."/>
            <person name="Duong T.A."/>
            <person name="Gao Y."/>
            <person name="Hammerbacher A."/>
            <person name="Kikkert J.R."/>
            <person name="Li Y."/>
            <person name="Li H."/>
            <person name="Li K."/>
            <person name="Li Q."/>
            <person name="Liu X."/>
            <person name="Ma X."/>
            <person name="Naidoo K."/>
            <person name="Pethybridge S.J."/>
            <person name="Sun J."/>
            <person name="Steenkamp E.T."/>
            <person name="van der Nest M.A."/>
            <person name="van Wyk S."/>
            <person name="Wingfield M.J."/>
            <person name="Xiong C."/>
            <person name="Yue Q."/>
            <person name="Zhang X."/>
        </authorList>
    </citation>
    <scope>NUCLEOTIDE SEQUENCE [LARGE SCALE GENOMIC DNA]</scope>
    <source>
        <strain evidence="5 6">BP5796</strain>
    </source>
</reference>
<feature type="compositionally biased region" description="Basic and acidic residues" evidence="3">
    <location>
        <begin position="36"/>
        <end position="51"/>
    </location>
</feature>
<dbReference type="InterPro" id="IPR036770">
    <property type="entry name" value="Ankyrin_rpt-contain_sf"/>
</dbReference>
<dbReference type="InterPro" id="IPR056884">
    <property type="entry name" value="NPHP3-like_N"/>
</dbReference>
<evidence type="ECO:0000256" key="3">
    <source>
        <dbReference type="SAM" id="MobiDB-lite"/>
    </source>
</evidence>
<dbReference type="Gene3D" id="1.25.40.20">
    <property type="entry name" value="Ankyrin repeat-containing domain"/>
    <property type="match status" value="1"/>
</dbReference>
<feature type="domain" description="NACHT" evidence="4">
    <location>
        <begin position="413"/>
        <end position="564"/>
    </location>
</feature>
<dbReference type="SMART" id="SM00248">
    <property type="entry name" value="ANK"/>
    <property type="match status" value="5"/>
</dbReference>
<comment type="caution">
    <text evidence="5">The sequence shown here is derived from an EMBL/GenBank/DDBJ whole genome shotgun (WGS) entry which is preliminary data.</text>
</comment>
<dbReference type="OrthoDB" id="194358at2759"/>
<dbReference type="Pfam" id="PF24883">
    <property type="entry name" value="NPHP3_N"/>
    <property type="match status" value="1"/>
</dbReference>
<keyword evidence="1" id="KW-0677">Repeat</keyword>
<proteinExistence type="predicted"/>
<dbReference type="PROSITE" id="PS50088">
    <property type="entry name" value="ANK_REPEAT"/>
    <property type="match status" value="1"/>
</dbReference>
<dbReference type="Proteomes" id="UP000256328">
    <property type="component" value="Unassembled WGS sequence"/>
</dbReference>
<dbReference type="InterPro" id="IPR054471">
    <property type="entry name" value="GPIID_WHD"/>
</dbReference>
<accession>A0A3D8R900</accession>
<keyword evidence="6" id="KW-1185">Reference proteome</keyword>
<dbReference type="Pfam" id="PF12796">
    <property type="entry name" value="Ank_2"/>
    <property type="match status" value="2"/>
</dbReference>
<evidence type="ECO:0000313" key="5">
    <source>
        <dbReference type="EMBL" id="RDW70378.1"/>
    </source>
</evidence>
<dbReference type="PANTHER" id="PTHR10039:SF17">
    <property type="entry name" value="FUNGAL STAND N-TERMINAL GOODBYE DOMAIN-CONTAINING PROTEIN-RELATED"/>
    <property type="match status" value="1"/>
</dbReference>
<dbReference type="Pfam" id="PF22939">
    <property type="entry name" value="WHD_GPIID"/>
    <property type="match status" value="1"/>
</dbReference>
<evidence type="ECO:0000313" key="6">
    <source>
        <dbReference type="Proteomes" id="UP000256328"/>
    </source>
</evidence>
<dbReference type="AlphaFoldDB" id="A0A3D8R900"/>
<evidence type="ECO:0000259" key="4">
    <source>
        <dbReference type="PROSITE" id="PS50837"/>
    </source>
</evidence>
<evidence type="ECO:0000256" key="1">
    <source>
        <dbReference type="ARBA" id="ARBA00022737"/>
    </source>
</evidence>
<dbReference type="EMBL" id="PDLN01000012">
    <property type="protein sequence ID" value="RDW70378.1"/>
    <property type="molecule type" value="Genomic_DNA"/>
</dbReference>
<name>A0A3D8R900_9HELO</name>
<evidence type="ECO:0000256" key="2">
    <source>
        <dbReference type="PROSITE-ProRule" id="PRU00023"/>
    </source>
</evidence>
<dbReference type="Gene3D" id="3.40.50.300">
    <property type="entry name" value="P-loop containing nucleotide triphosphate hydrolases"/>
    <property type="match status" value="1"/>
</dbReference>
<gene>
    <name evidence="5" type="ORF">BP5796_08775</name>
</gene>